<gene>
    <name evidence="1" type="ORF">SLEP1_g49495</name>
</gene>
<proteinExistence type="predicted"/>
<comment type="caution">
    <text evidence="1">The sequence shown here is derived from an EMBL/GenBank/DDBJ whole genome shotgun (WGS) entry which is preliminary data.</text>
</comment>
<protein>
    <submittedName>
        <fullName evidence="1">Uncharacterized protein</fullName>
    </submittedName>
</protein>
<evidence type="ECO:0000313" key="2">
    <source>
        <dbReference type="Proteomes" id="UP001054252"/>
    </source>
</evidence>
<dbReference type="EMBL" id="BPVZ01000155">
    <property type="protein sequence ID" value="GKV42039.1"/>
    <property type="molecule type" value="Genomic_DNA"/>
</dbReference>
<keyword evidence="2" id="KW-1185">Reference proteome</keyword>
<dbReference type="Proteomes" id="UP001054252">
    <property type="component" value="Unassembled WGS sequence"/>
</dbReference>
<accession>A0AAV5LZ27</accession>
<sequence>MCLAVVGVAIVTIVGKVKTWIVTTFDKAKEWIVATIVAVVVASVGKANG</sequence>
<dbReference type="AlphaFoldDB" id="A0AAV5LZ27"/>
<organism evidence="1 2">
    <name type="scientific">Rubroshorea leprosula</name>
    <dbReference type="NCBI Taxonomy" id="152421"/>
    <lineage>
        <taxon>Eukaryota</taxon>
        <taxon>Viridiplantae</taxon>
        <taxon>Streptophyta</taxon>
        <taxon>Embryophyta</taxon>
        <taxon>Tracheophyta</taxon>
        <taxon>Spermatophyta</taxon>
        <taxon>Magnoliopsida</taxon>
        <taxon>eudicotyledons</taxon>
        <taxon>Gunneridae</taxon>
        <taxon>Pentapetalae</taxon>
        <taxon>rosids</taxon>
        <taxon>malvids</taxon>
        <taxon>Malvales</taxon>
        <taxon>Dipterocarpaceae</taxon>
        <taxon>Rubroshorea</taxon>
    </lineage>
</organism>
<reference evidence="1 2" key="1">
    <citation type="journal article" date="2021" name="Commun. Biol.">
        <title>The genome of Shorea leprosula (Dipterocarpaceae) highlights the ecological relevance of drought in aseasonal tropical rainforests.</title>
        <authorList>
            <person name="Ng K.K.S."/>
            <person name="Kobayashi M.J."/>
            <person name="Fawcett J.A."/>
            <person name="Hatakeyama M."/>
            <person name="Paape T."/>
            <person name="Ng C.H."/>
            <person name="Ang C.C."/>
            <person name="Tnah L.H."/>
            <person name="Lee C.T."/>
            <person name="Nishiyama T."/>
            <person name="Sese J."/>
            <person name="O'Brien M.J."/>
            <person name="Copetti D."/>
            <person name="Mohd Noor M.I."/>
            <person name="Ong R.C."/>
            <person name="Putra M."/>
            <person name="Sireger I.Z."/>
            <person name="Indrioko S."/>
            <person name="Kosugi Y."/>
            <person name="Izuno A."/>
            <person name="Isagi Y."/>
            <person name="Lee S.L."/>
            <person name="Shimizu K.K."/>
        </authorList>
    </citation>
    <scope>NUCLEOTIDE SEQUENCE [LARGE SCALE GENOMIC DNA]</scope>
    <source>
        <strain evidence="1">214</strain>
    </source>
</reference>
<evidence type="ECO:0000313" key="1">
    <source>
        <dbReference type="EMBL" id="GKV42039.1"/>
    </source>
</evidence>
<name>A0AAV5LZ27_9ROSI</name>